<dbReference type="EMBL" id="JAVDUP010000017">
    <property type="protein sequence ID" value="MDR6904278.1"/>
    <property type="molecule type" value="Genomic_DNA"/>
</dbReference>
<keyword evidence="6" id="KW-1185">Reference proteome</keyword>
<sequence length="843" mass="94565">MRLLDLFKHRSPSKIANRNRPPRRVASEYSQALDELQLARHLREKGELWQAFNVLDAAYKANPSADIAAELSSMIGTSTDYAEVLAAMDSEFDHAHYLNSNSDVRSATSDGRTHYLLYGWKENRDPSAFFDSYFYSRRHPQLDPKVFQLSHFVQNGKDGGVPANAVSDRYWFIPTVPSFDEWQNVTPAKLSDRTKAVVVIPVYKGFEETMRAIYQALVARKEDEYSLLVVNDKGPDQELNRNLRALADKGLFDYHVNVVNRGFVQTCNYAINELTKNLDVVLLNSDAYVFPGWFGRLSAHANDSSVATVTPLSNNATICSYPLSDRDNRLSLECTPEQVDALAAVANKGAAVEAPTGVGFCFYMSRKVINKIGALDADAFKVGYGEENDFCMRALNHGYKNLVAGDVFVFHTGSVSFSAIKEENFNKGQQALTGKHPNYSSLVRSHVLADPERHLRRKLDVARLAAAFQGATIFVSHNWTGGINTYLAQERSKLDEQGHPHLTICVHDGYKVTIDADYKIFVPNLVDIDLRSDLALIESLFIAMQPRNFHVNSLAGLDWFWHKKLLELITGVGIPYRYICHDYSPISHNYQLLRPDNIYRHIPNIGERREWLGMVDTLGGSDVCDPDERIATYTKFLQSADTVEVPSQAAKRILQAEFPDVTFLVVPHSDHLPDVEIAQRREPDGKIRVAIIGAVGPHKGSDVVAALAADAKYRGLELEYVLVGYSNNDGLLQSSGVEITGKYHTEMEAMTRLAEVKPDIVFIPSIWPETFCYTLSMALKLKIPPVVFDIGAQNERVSALSWGKAIPIKLAYDPCHLSEVFLRLELDTMWEARNDQRHTEQAA</sequence>
<evidence type="ECO:0000313" key="5">
    <source>
        <dbReference type="EMBL" id="MDR6904278.1"/>
    </source>
</evidence>
<gene>
    <name evidence="5" type="ORF">J2W52_005913</name>
</gene>
<evidence type="ECO:0000256" key="1">
    <source>
        <dbReference type="ARBA" id="ARBA00006739"/>
    </source>
</evidence>
<comment type="caution">
    <text evidence="5">The sequence shown here is derived from an EMBL/GenBank/DDBJ whole genome shotgun (WGS) entry which is preliminary data.</text>
</comment>
<feature type="domain" description="Glycosyltransferase 2-like" evidence="4">
    <location>
        <begin position="198"/>
        <end position="371"/>
    </location>
</feature>
<evidence type="ECO:0000313" key="6">
    <source>
        <dbReference type="Proteomes" id="UP001250791"/>
    </source>
</evidence>
<proteinExistence type="inferred from homology"/>
<accession>A0ABU1SZ52</accession>
<organism evidence="5 6">
    <name type="scientific">Rhizobium miluonense</name>
    <dbReference type="NCBI Taxonomy" id="411945"/>
    <lineage>
        <taxon>Bacteria</taxon>
        <taxon>Pseudomonadati</taxon>
        <taxon>Pseudomonadota</taxon>
        <taxon>Alphaproteobacteria</taxon>
        <taxon>Hyphomicrobiales</taxon>
        <taxon>Rhizobiaceae</taxon>
        <taxon>Rhizobium/Agrobacterium group</taxon>
        <taxon>Rhizobium</taxon>
    </lineage>
</organism>
<dbReference type="InterPro" id="IPR001173">
    <property type="entry name" value="Glyco_trans_2-like"/>
</dbReference>
<comment type="similarity">
    <text evidence="1">Belongs to the glycosyltransferase 2 family.</text>
</comment>
<evidence type="ECO:0000259" key="4">
    <source>
        <dbReference type="Pfam" id="PF00535"/>
    </source>
</evidence>
<evidence type="ECO:0000256" key="3">
    <source>
        <dbReference type="ARBA" id="ARBA00022679"/>
    </source>
</evidence>
<name>A0ABU1SZ52_9HYPH</name>
<dbReference type="RefSeq" id="WP_310236062.1">
    <property type="nucleotide sequence ID" value="NZ_JAVDUP010000017.1"/>
</dbReference>
<keyword evidence="2" id="KW-0328">Glycosyltransferase</keyword>
<protein>
    <submittedName>
        <fullName evidence="5">GT2 family glycosyltransferase/glycosyltransferase involved in cell wall biosynthesis</fullName>
    </submittedName>
</protein>
<evidence type="ECO:0000256" key="2">
    <source>
        <dbReference type="ARBA" id="ARBA00022676"/>
    </source>
</evidence>
<dbReference type="Gene3D" id="3.90.550.10">
    <property type="entry name" value="Spore Coat Polysaccharide Biosynthesis Protein SpsA, Chain A"/>
    <property type="match status" value="1"/>
</dbReference>
<dbReference type="Proteomes" id="UP001250791">
    <property type="component" value="Unassembled WGS sequence"/>
</dbReference>
<dbReference type="Gene3D" id="3.40.50.2000">
    <property type="entry name" value="Glycogen Phosphorylase B"/>
    <property type="match status" value="1"/>
</dbReference>
<dbReference type="SUPFAM" id="SSF53448">
    <property type="entry name" value="Nucleotide-diphospho-sugar transferases"/>
    <property type="match status" value="1"/>
</dbReference>
<dbReference type="SUPFAM" id="SSF53756">
    <property type="entry name" value="UDP-Glycosyltransferase/glycogen phosphorylase"/>
    <property type="match status" value="1"/>
</dbReference>
<dbReference type="PANTHER" id="PTHR43179:SF12">
    <property type="entry name" value="GALACTOFURANOSYLTRANSFERASE GLFT2"/>
    <property type="match status" value="1"/>
</dbReference>
<dbReference type="Pfam" id="PF00535">
    <property type="entry name" value="Glycos_transf_2"/>
    <property type="match status" value="1"/>
</dbReference>
<keyword evidence="3" id="KW-0808">Transferase</keyword>
<reference evidence="5 6" key="1">
    <citation type="submission" date="2023-07" db="EMBL/GenBank/DDBJ databases">
        <title>Sorghum-associated microbial communities from plants grown in Nebraska, USA.</title>
        <authorList>
            <person name="Schachtman D."/>
        </authorList>
    </citation>
    <scope>NUCLEOTIDE SEQUENCE [LARGE SCALE GENOMIC DNA]</scope>
    <source>
        <strain evidence="5 6">3199</strain>
    </source>
</reference>
<dbReference type="PANTHER" id="PTHR43179">
    <property type="entry name" value="RHAMNOSYLTRANSFERASE WBBL"/>
    <property type="match status" value="1"/>
</dbReference>
<dbReference type="InterPro" id="IPR029044">
    <property type="entry name" value="Nucleotide-diphossugar_trans"/>
</dbReference>